<keyword evidence="3 5" id="KW-0378">Hydrolase</keyword>
<dbReference type="GO" id="GO:0003860">
    <property type="term" value="F:3-hydroxyisobutyryl-CoA hydrolase activity"/>
    <property type="evidence" value="ECO:0007669"/>
    <property type="project" value="UniProtKB-EC"/>
</dbReference>
<evidence type="ECO:0000259" key="4">
    <source>
        <dbReference type="Pfam" id="PF16113"/>
    </source>
</evidence>
<protein>
    <recommendedName>
        <fullName evidence="2">3-hydroxyisobutyryl-CoA hydrolase</fullName>
        <ecNumber evidence="2">3.1.2.4</ecNumber>
    </recommendedName>
</protein>
<dbReference type="GO" id="GO:0005829">
    <property type="term" value="C:cytosol"/>
    <property type="evidence" value="ECO:0007669"/>
    <property type="project" value="TreeGrafter"/>
</dbReference>
<dbReference type="EC" id="3.1.2.4" evidence="2"/>
<dbReference type="PATRIC" id="fig|37927.3.peg.3660"/>
<evidence type="ECO:0000256" key="3">
    <source>
        <dbReference type="ARBA" id="ARBA00022801"/>
    </source>
</evidence>
<dbReference type="InterPro" id="IPR032259">
    <property type="entry name" value="HIBYL-CoA-H"/>
</dbReference>
<dbReference type="PANTHER" id="PTHR43176:SF3">
    <property type="entry name" value="3-HYDROXYISOBUTYRYL-COA HYDROLASE, MITOCHONDRIAL"/>
    <property type="match status" value="1"/>
</dbReference>
<dbReference type="PANTHER" id="PTHR43176">
    <property type="entry name" value="3-HYDROXYISOBUTYRYL-COA HYDROLASE-RELATED"/>
    <property type="match status" value="1"/>
</dbReference>
<keyword evidence="6" id="KW-1185">Reference proteome</keyword>
<dbReference type="InterPro" id="IPR029045">
    <property type="entry name" value="ClpP/crotonase-like_dom_sf"/>
</dbReference>
<dbReference type="Proteomes" id="UP000070134">
    <property type="component" value="Chromosome"/>
</dbReference>
<dbReference type="SUPFAM" id="SSF52096">
    <property type="entry name" value="ClpP/crotonase"/>
    <property type="match status" value="1"/>
</dbReference>
<dbReference type="GO" id="GO:0006574">
    <property type="term" value="P:L-valine catabolic process"/>
    <property type="evidence" value="ECO:0007669"/>
    <property type="project" value="TreeGrafter"/>
</dbReference>
<sequence length="347" mass="36811">MSQHVRAETRGPLGIITLDRPRALNSLDRDMVLAMEEALERWAEEPEVRAVVVRGEGRGLCAGGDVRALRDGPDEAAVAFWADEYRLNALIAGYPKPYVPLMDGITMGGGLGISAHGSVRVVTERTSVAMPETRIGFTPDVGMAALLARAPGELGTHLALTSSTATGADAVYLGWADHLVPSDRLGELVELLGARLGAPEVTEETALGTAHDAVRSLALPAPEAPLAAEREWVDEAYAGDDAQTILDRLVELAAEGHEGARAAEEAIRSVCPFSAVVTLESLRRAAVMDVVDVLAQDLRLGAALVARGDMREGIRALLVDKDGAPRWHPARIEDVDAREVEAAFGGD</sequence>
<comment type="catalytic activity">
    <reaction evidence="1">
        <text>3-hydroxy-2-methylpropanoyl-CoA + H2O = 3-hydroxy-2-methylpropanoate + CoA + H(+)</text>
        <dbReference type="Rhea" id="RHEA:20888"/>
        <dbReference type="ChEBI" id="CHEBI:11805"/>
        <dbReference type="ChEBI" id="CHEBI:15377"/>
        <dbReference type="ChEBI" id="CHEBI:15378"/>
        <dbReference type="ChEBI" id="CHEBI:57287"/>
        <dbReference type="ChEBI" id="CHEBI:57340"/>
        <dbReference type="EC" id="3.1.2.4"/>
    </reaction>
</comment>
<dbReference type="NCBIfam" id="NF004127">
    <property type="entry name" value="PRK05617.1"/>
    <property type="match status" value="1"/>
</dbReference>
<dbReference type="AlphaFoldDB" id="A0A127A559"/>
<evidence type="ECO:0000313" key="6">
    <source>
        <dbReference type="Proteomes" id="UP000070134"/>
    </source>
</evidence>
<dbReference type="STRING" id="37927.SA2016_3567"/>
<dbReference type="CDD" id="cd06558">
    <property type="entry name" value="crotonase-like"/>
    <property type="match status" value="1"/>
</dbReference>
<gene>
    <name evidence="5" type="ORF">SA2016_3567</name>
</gene>
<feature type="domain" description="Enoyl-CoA hydratase/isomerase" evidence="4">
    <location>
        <begin position="14"/>
        <end position="344"/>
    </location>
</feature>
<dbReference type="Gene3D" id="3.90.226.10">
    <property type="entry name" value="2-enoyl-CoA Hydratase, Chain A, domain 1"/>
    <property type="match status" value="1"/>
</dbReference>
<accession>A0A127A559</accession>
<dbReference type="OrthoDB" id="9790967at2"/>
<dbReference type="InterPro" id="IPR045004">
    <property type="entry name" value="ECH_dom"/>
</dbReference>
<proteinExistence type="predicted"/>
<dbReference type="EMBL" id="CP014518">
    <property type="protein sequence ID" value="AMM34226.1"/>
    <property type="molecule type" value="Genomic_DNA"/>
</dbReference>
<evidence type="ECO:0000256" key="2">
    <source>
        <dbReference type="ARBA" id="ARBA00011915"/>
    </source>
</evidence>
<evidence type="ECO:0000256" key="1">
    <source>
        <dbReference type="ARBA" id="ARBA00001709"/>
    </source>
</evidence>
<name>A0A127A559_9MICC</name>
<organism evidence="5 6">
    <name type="scientific">Sinomonas atrocyanea</name>
    <dbReference type="NCBI Taxonomy" id="37927"/>
    <lineage>
        <taxon>Bacteria</taxon>
        <taxon>Bacillati</taxon>
        <taxon>Actinomycetota</taxon>
        <taxon>Actinomycetes</taxon>
        <taxon>Micrococcales</taxon>
        <taxon>Micrococcaceae</taxon>
        <taxon>Sinomonas</taxon>
    </lineage>
</organism>
<dbReference type="RefSeq" id="WP_066500664.1">
    <property type="nucleotide sequence ID" value="NZ_BJMO01000029.1"/>
</dbReference>
<reference evidence="5 6" key="1">
    <citation type="submission" date="2016-02" db="EMBL/GenBank/DDBJ databases">
        <title>Complete genome of Sinomonas atrocyanea KCTC 3377.</title>
        <authorList>
            <person name="Kim K.M."/>
        </authorList>
    </citation>
    <scope>NUCLEOTIDE SEQUENCE [LARGE SCALE GENOMIC DNA]</scope>
    <source>
        <strain evidence="5 6">KCTC 3377</strain>
    </source>
</reference>
<dbReference type="KEGG" id="satk:SA2016_3567"/>
<evidence type="ECO:0000313" key="5">
    <source>
        <dbReference type="EMBL" id="AMM34226.1"/>
    </source>
</evidence>
<dbReference type="Pfam" id="PF16113">
    <property type="entry name" value="ECH_2"/>
    <property type="match status" value="1"/>
</dbReference>